<evidence type="ECO:0000256" key="1">
    <source>
        <dbReference type="ARBA" id="ARBA00022741"/>
    </source>
</evidence>
<keyword evidence="1" id="KW-0547">Nucleotide-binding</keyword>
<protein>
    <submittedName>
        <fullName evidence="3">Uncharacterized protein</fullName>
    </submittedName>
</protein>
<dbReference type="GO" id="GO:0005524">
    <property type="term" value="F:ATP binding"/>
    <property type="evidence" value="ECO:0007669"/>
    <property type="project" value="UniProtKB-KW"/>
</dbReference>
<evidence type="ECO:0000313" key="3">
    <source>
        <dbReference type="EMBL" id="KAJ1719041.1"/>
    </source>
</evidence>
<accession>A0A9W7XQY9</accession>
<reference evidence="3" key="1">
    <citation type="submission" date="2022-07" db="EMBL/GenBank/DDBJ databases">
        <title>Phylogenomic reconstructions and comparative analyses of Kickxellomycotina fungi.</title>
        <authorList>
            <person name="Reynolds N.K."/>
            <person name="Stajich J.E."/>
            <person name="Barry K."/>
            <person name="Grigoriev I.V."/>
            <person name="Crous P."/>
            <person name="Smith M.E."/>
        </authorList>
    </citation>
    <scope>NUCLEOTIDE SEQUENCE</scope>
    <source>
        <strain evidence="3">NBRC 32514</strain>
    </source>
</reference>
<keyword evidence="4" id="KW-1185">Reference proteome</keyword>
<gene>
    <name evidence="3" type="ORF">LPJ53_006119</name>
</gene>
<feature type="non-terminal residue" evidence="3">
    <location>
        <position position="1"/>
    </location>
</feature>
<sequence length="144" mass="15844">LEPLEALCSTHRLIDSVFIHGSLRAYDLVAIVVPKFETFVPWAQKIVGNTDSGLVELCKDERISSAMVDELRTHVAKAKSPTLAAIGAVHLEPHGFANINGEFLTASLKLRRFKIVQHYDSVFDGLYQKLGRTTDPKVKISGSA</sequence>
<evidence type="ECO:0000313" key="4">
    <source>
        <dbReference type="Proteomes" id="UP001149813"/>
    </source>
</evidence>
<organism evidence="3 4">
    <name type="scientific">Coemansia erecta</name>
    <dbReference type="NCBI Taxonomy" id="147472"/>
    <lineage>
        <taxon>Eukaryota</taxon>
        <taxon>Fungi</taxon>
        <taxon>Fungi incertae sedis</taxon>
        <taxon>Zoopagomycota</taxon>
        <taxon>Kickxellomycotina</taxon>
        <taxon>Kickxellomycetes</taxon>
        <taxon>Kickxellales</taxon>
        <taxon>Kickxellaceae</taxon>
        <taxon>Coemansia</taxon>
    </lineage>
</organism>
<evidence type="ECO:0000256" key="2">
    <source>
        <dbReference type="ARBA" id="ARBA00022840"/>
    </source>
</evidence>
<dbReference type="AlphaFoldDB" id="A0A9W7XQY9"/>
<proteinExistence type="predicted"/>
<keyword evidence="2" id="KW-0067">ATP-binding</keyword>
<dbReference type="OrthoDB" id="1700726at2759"/>
<comment type="caution">
    <text evidence="3">The sequence shown here is derived from an EMBL/GenBank/DDBJ whole genome shotgun (WGS) entry which is preliminary data.</text>
</comment>
<dbReference type="PANTHER" id="PTHR43272:SF33">
    <property type="entry name" value="AMP-BINDING DOMAIN-CONTAINING PROTEIN-RELATED"/>
    <property type="match status" value="1"/>
</dbReference>
<dbReference type="Proteomes" id="UP001149813">
    <property type="component" value="Unassembled WGS sequence"/>
</dbReference>
<dbReference type="GO" id="GO:0004467">
    <property type="term" value="F:long-chain fatty acid-CoA ligase activity"/>
    <property type="evidence" value="ECO:0007669"/>
    <property type="project" value="TreeGrafter"/>
</dbReference>
<dbReference type="GO" id="GO:0016020">
    <property type="term" value="C:membrane"/>
    <property type="evidence" value="ECO:0007669"/>
    <property type="project" value="TreeGrafter"/>
</dbReference>
<dbReference type="SUPFAM" id="SSF56801">
    <property type="entry name" value="Acetyl-CoA synthetase-like"/>
    <property type="match status" value="1"/>
</dbReference>
<dbReference type="GO" id="GO:0005783">
    <property type="term" value="C:endoplasmic reticulum"/>
    <property type="evidence" value="ECO:0007669"/>
    <property type="project" value="TreeGrafter"/>
</dbReference>
<dbReference type="PANTHER" id="PTHR43272">
    <property type="entry name" value="LONG-CHAIN-FATTY-ACID--COA LIGASE"/>
    <property type="match status" value="1"/>
</dbReference>
<name>A0A9W7XQY9_9FUNG</name>
<dbReference type="EMBL" id="JANBOJ010000514">
    <property type="protein sequence ID" value="KAJ1719041.1"/>
    <property type="molecule type" value="Genomic_DNA"/>
</dbReference>